<dbReference type="OrthoDB" id="3788232at2"/>
<evidence type="ECO:0000313" key="2">
    <source>
        <dbReference type="Proteomes" id="UP000291189"/>
    </source>
</evidence>
<organism evidence="1 2">
    <name type="scientific">Nocardioides iriomotensis</name>
    <dbReference type="NCBI Taxonomy" id="715784"/>
    <lineage>
        <taxon>Bacteria</taxon>
        <taxon>Bacillati</taxon>
        <taxon>Actinomycetota</taxon>
        <taxon>Actinomycetes</taxon>
        <taxon>Propionibacteriales</taxon>
        <taxon>Nocardioidaceae</taxon>
        <taxon>Nocardioides</taxon>
    </lineage>
</organism>
<keyword evidence="2" id="KW-1185">Reference proteome</keyword>
<dbReference type="Proteomes" id="UP000291189">
    <property type="component" value="Unassembled WGS sequence"/>
</dbReference>
<sequence length="60" mass="6537">MFDHVCTECRKRQLVFPSQVTSLVNTDAGIVVTHTCWCGASQTWLTGKAVAERVTPTLAA</sequence>
<accession>A0A4Q5J7J9</accession>
<dbReference type="EMBL" id="SDPU01000010">
    <property type="protein sequence ID" value="RYU14564.1"/>
    <property type="molecule type" value="Genomic_DNA"/>
</dbReference>
<evidence type="ECO:0000313" key="1">
    <source>
        <dbReference type="EMBL" id="RYU14564.1"/>
    </source>
</evidence>
<name>A0A4Q5J7J9_9ACTN</name>
<dbReference type="AlphaFoldDB" id="A0A4Q5J7J9"/>
<protein>
    <submittedName>
        <fullName evidence="1">Uncharacterized protein</fullName>
    </submittedName>
</protein>
<gene>
    <name evidence="1" type="ORF">ETU37_03345</name>
</gene>
<reference evidence="1 2" key="1">
    <citation type="submission" date="2019-01" db="EMBL/GenBank/DDBJ databases">
        <title>Nocardioides guangzhouensis sp. nov., an actinobacterium isolated from soil.</title>
        <authorList>
            <person name="Fu Y."/>
            <person name="Cai Y."/>
            <person name="Lin Z."/>
            <person name="Chen P."/>
        </authorList>
    </citation>
    <scope>NUCLEOTIDE SEQUENCE [LARGE SCALE GENOMIC DNA]</scope>
    <source>
        <strain evidence="1 2">NBRC 105384</strain>
    </source>
</reference>
<comment type="caution">
    <text evidence="1">The sequence shown here is derived from an EMBL/GenBank/DDBJ whole genome shotgun (WGS) entry which is preliminary data.</text>
</comment>
<proteinExistence type="predicted"/>
<dbReference type="RefSeq" id="WP_129985448.1">
    <property type="nucleotide sequence ID" value="NZ_SDPU01000010.1"/>
</dbReference>